<evidence type="ECO:0000313" key="1">
    <source>
        <dbReference type="EMBL" id="KKN24444.1"/>
    </source>
</evidence>
<sequence>KTIEYNKMKVFLKAKGYNERFFSTRGVKDLRTLINSRTDLREDYYEESDTRI</sequence>
<dbReference type="AlphaFoldDB" id="A0A0F9P2Z3"/>
<feature type="non-terminal residue" evidence="1">
    <location>
        <position position="1"/>
    </location>
</feature>
<accession>A0A0F9P2Z3</accession>
<dbReference type="EMBL" id="LAZR01002882">
    <property type="protein sequence ID" value="KKN24444.1"/>
    <property type="molecule type" value="Genomic_DNA"/>
</dbReference>
<name>A0A0F9P2Z3_9ZZZZ</name>
<gene>
    <name evidence="1" type="ORF">LCGC14_0894690</name>
</gene>
<proteinExistence type="predicted"/>
<organism evidence="1">
    <name type="scientific">marine sediment metagenome</name>
    <dbReference type="NCBI Taxonomy" id="412755"/>
    <lineage>
        <taxon>unclassified sequences</taxon>
        <taxon>metagenomes</taxon>
        <taxon>ecological metagenomes</taxon>
    </lineage>
</organism>
<protein>
    <submittedName>
        <fullName evidence="1">Uncharacterized protein</fullName>
    </submittedName>
</protein>
<comment type="caution">
    <text evidence="1">The sequence shown here is derived from an EMBL/GenBank/DDBJ whole genome shotgun (WGS) entry which is preliminary data.</text>
</comment>
<reference evidence="1" key="1">
    <citation type="journal article" date="2015" name="Nature">
        <title>Complex archaea that bridge the gap between prokaryotes and eukaryotes.</title>
        <authorList>
            <person name="Spang A."/>
            <person name="Saw J.H."/>
            <person name="Jorgensen S.L."/>
            <person name="Zaremba-Niedzwiedzka K."/>
            <person name="Martijn J."/>
            <person name="Lind A.E."/>
            <person name="van Eijk R."/>
            <person name="Schleper C."/>
            <person name="Guy L."/>
            <person name="Ettema T.J."/>
        </authorList>
    </citation>
    <scope>NUCLEOTIDE SEQUENCE</scope>
</reference>